<keyword evidence="5 12" id="KW-0479">Metal-binding</keyword>
<evidence type="ECO:0000259" key="13">
    <source>
        <dbReference type="PROSITE" id="PS51384"/>
    </source>
</evidence>
<evidence type="ECO:0000256" key="4">
    <source>
        <dbReference type="ARBA" id="ARBA00022714"/>
    </source>
</evidence>
<dbReference type="SUPFAM" id="SSF52343">
    <property type="entry name" value="Ferredoxin reductase-like, C-terminal NADP-linked domain"/>
    <property type="match status" value="1"/>
</dbReference>
<dbReference type="InterPro" id="IPR019480">
    <property type="entry name" value="Dihydroorotate_DH_Fe-S-bd"/>
</dbReference>
<feature type="domain" description="FAD-binding FR-type" evidence="13">
    <location>
        <begin position="1"/>
        <end position="103"/>
    </location>
</feature>
<evidence type="ECO:0000256" key="9">
    <source>
        <dbReference type="ARBA" id="ARBA00023014"/>
    </source>
</evidence>
<dbReference type="Proteomes" id="UP000053860">
    <property type="component" value="Unassembled WGS sequence"/>
</dbReference>
<protein>
    <recommendedName>
        <fullName evidence="13">FAD-binding FR-type domain-containing protein</fullName>
    </recommendedName>
</protein>
<keyword evidence="4 12" id="KW-0001">2Fe-2S</keyword>
<proteinExistence type="inferred from homology"/>
<dbReference type="GO" id="GO:0046872">
    <property type="term" value="F:metal ion binding"/>
    <property type="evidence" value="ECO:0007669"/>
    <property type="project" value="UniProtKB-KW"/>
</dbReference>
<dbReference type="GO" id="GO:0050660">
    <property type="term" value="F:flavin adenine dinucleotide binding"/>
    <property type="evidence" value="ECO:0007669"/>
    <property type="project" value="InterPro"/>
</dbReference>
<dbReference type="SUPFAM" id="SSF63380">
    <property type="entry name" value="Riboflavin synthase domain-like"/>
    <property type="match status" value="1"/>
</dbReference>
<dbReference type="Gene3D" id="3.40.50.80">
    <property type="entry name" value="Nucleotide-binding domain of ferredoxin-NADP reductase (FNR) module"/>
    <property type="match status" value="1"/>
</dbReference>
<dbReference type="InterPro" id="IPR012165">
    <property type="entry name" value="Cyt_c3_hydrogenase_gsu"/>
</dbReference>
<dbReference type="PROSITE" id="PS51384">
    <property type="entry name" value="FAD_FR"/>
    <property type="match status" value="1"/>
</dbReference>
<dbReference type="InterPro" id="IPR050353">
    <property type="entry name" value="PyrK_electron_transfer"/>
</dbReference>
<evidence type="ECO:0000256" key="12">
    <source>
        <dbReference type="PIRSR" id="PIRSR006816-2"/>
    </source>
</evidence>
<dbReference type="InterPro" id="IPR001433">
    <property type="entry name" value="OxRdtase_FAD/NAD-bd"/>
</dbReference>
<feature type="binding site" evidence="12">
    <location>
        <position position="222"/>
    </location>
    <ligand>
        <name>[2Fe-2S] cluster</name>
        <dbReference type="ChEBI" id="CHEBI:190135"/>
    </ligand>
</feature>
<evidence type="ECO:0000256" key="11">
    <source>
        <dbReference type="PIRSR" id="PIRSR006816-1"/>
    </source>
</evidence>
<evidence type="ECO:0000256" key="6">
    <source>
        <dbReference type="ARBA" id="ARBA00022827"/>
    </source>
</evidence>
<organism evidence="14 15">
    <name type="scientific">Proteiniphilum acetatigenes</name>
    <dbReference type="NCBI Taxonomy" id="294710"/>
    <lineage>
        <taxon>Bacteria</taxon>
        <taxon>Pseudomonadati</taxon>
        <taxon>Bacteroidota</taxon>
        <taxon>Bacteroidia</taxon>
        <taxon>Bacteroidales</taxon>
        <taxon>Dysgonomonadaceae</taxon>
        <taxon>Proteiniphilum</taxon>
    </lineage>
</organism>
<dbReference type="InterPro" id="IPR039261">
    <property type="entry name" value="FNR_nucleotide-bd"/>
</dbReference>
<comment type="cofactor">
    <cofactor evidence="11">
        <name>FAD</name>
        <dbReference type="ChEBI" id="CHEBI:57692"/>
    </cofactor>
    <text evidence="11">Binds 1 FAD per subunit.</text>
</comment>
<dbReference type="GO" id="GO:0051537">
    <property type="term" value="F:2 iron, 2 sulfur cluster binding"/>
    <property type="evidence" value="ECO:0007669"/>
    <property type="project" value="UniProtKB-KW"/>
</dbReference>
<accession>A0A101HJX7</accession>
<feature type="binding site" evidence="11">
    <location>
        <begin position="54"/>
        <end position="57"/>
    </location>
    <ligand>
        <name>FAD</name>
        <dbReference type="ChEBI" id="CHEBI:57692"/>
    </ligand>
</feature>
<dbReference type="GO" id="GO:0016491">
    <property type="term" value="F:oxidoreductase activity"/>
    <property type="evidence" value="ECO:0007669"/>
    <property type="project" value="InterPro"/>
</dbReference>
<dbReference type="PATRIC" id="fig|294710.3.peg.712"/>
<evidence type="ECO:0000256" key="8">
    <source>
        <dbReference type="ARBA" id="ARBA00023004"/>
    </source>
</evidence>
<keyword evidence="2" id="KW-0813">Transport</keyword>
<keyword evidence="3 11" id="KW-0285">Flavoprotein</keyword>
<evidence type="ECO:0000256" key="1">
    <source>
        <dbReference type="ARBA" id="ARBA00006422"/>
    </source>
</evidence>
<feature type="binding site" evidence="12">
    <location>
        <position position="242"/>
    </location>
    <ligand>
        <name>[2Fe-2S] cluster</name>
        <dbReference type="ChEBI" id="CHEBI:190135"/>
    </ligand>
</feature>
<dbReference type="InterPro" id="IPR037117">
    <property type="entry name" value="Dihydroorotate_DH_ele_sf"/>
</dbReference>
<dbReference type="EMBL" id="LGGN01000060">
    <property type="protein sequence ID" value="KUK78201.1"/>
    <property type="molecule type" value="Genomic_DNA"/>
</dbReference>
<dbReference type="Pfam" id="PF00175">
    <property type="entry name" value="NAD_binding_1"/>
    <property type="match status" value="1"/>
</dbReference>
<dbReference type="PIRSF" id="PIRSF006816">
    <property type="entry name" value="Cyc3_hyd_g"/>
    <property type="match status" value="1"/>
</dbReference>
<feature type="binding site" evidence="12">
    <location>
        <position position="227"/>
    </location>
    <ligand>
        <name>[2Fe-2S] cluster</name>
        <dbReference type="ChEBI" id="CHEBI:190135"/>
    </ligand>
</feature>
<comment type="similarity">
    <text evidence="1">Belongs to the PyrK family.</text>
</comment>
<comment type="caution">
    <text evidence="14">The sequence shown here is derived from an EMBL/GenBank/DDBJ whole genome shotgun (WGS) entry which is preliminary data.</text>
</comment>
<dbReference type="InterPro" id="IPR017938">
    <property type="entry name" value="Riboflavin_synthase-like_b-brl"/>
</dbReference>
<evidence type="ECO:0000256" key="5">
    <source>
        <dbReference type="ARBA" id="ARBA00022723"/>
    </source>
</evidence>
<keyword evidence="8 12" id="KW-0408">Iron</keyword>
<evidence type="ECO:0000256" key="10">
    <source>
        <dbReference type="ARBA" id="ARBA00034078"/>
    </source>
</evidence>
<name>A0A101HJX7_9BACT</name>
<comment type="cofactor">
    <cofactor evidence="12">
        <name>[2Fe-2S] cluster</name>
        <dbReference type="ChEBI" id="CHEBI:190135"/>
    </cofactor>
    <text evidence="12">Binds 1 [2Fe-2S] cluster per subunit.</text>
</comment>
<dbReference type="PANTHER" id="PTHR43513">
    <property type="entry name" value="DIHYDROOROTATE DEHYDROGENASE B (NAD(+)), ELECTRON TRANSFER SUBUNIT"/>
    <property type="match status" value="1"/>
</dbReference>
<evidence type="ECO:0000256" key="2">
    <source>
        <dbReference type="ARBA" id="ARBA00022448"/>
    </source>
</evidence>
<evidence type="ECO:0000313" key="15">
    <source>
        <dbReference type="Proteomes" id="UP000053860"/>
    </source>
</evidence>
<evidence type="ECO:0000256" key="7">
    <source>
        <dbReference type="ARBA" id="ARBA00022982"/>
    </source>
</evidence>
<dbReference type="InterPro" id="IPR017927">
    <property type="entry name" value="FAD-bd_FR_type"/>
</dbReference>
<reference evidence="15" key="1">
    <citation type="journal article" date="2015" name="MBio">
        <title>Genome-Resolved Metagenomic Analysis Reveals Roles for Candidate Phyla and Other Microbial Community Members in Biogeochemical Transformations in Oil Reservoirs.</title>
        <authorList>
            <person name="Hu P."/>
            <person name="Tom L."/>
            <person name="Singh A."/>
            <person name="Thomas B.C."/>
            <person name="Baker B.J."/>
            <person name="Piceno Y.M."/>
            <person name="Andersen G.L."/>
            <person name="Banfield J.F."/>
        </authorList>
    </citation>
    <scope>NUCLEOTIDE SEQUENCE [LARGE SCALE GENOMIC DNA]</scope>
</reference>
<dbReference type="Gene3D" id="2.10.240.10">
    <property type="entry name" value="Dihydroorotate dehydrogenase, electron transfer subunit"/>
    <property type="match status" value="1"/>
</dbReference>
<sequence>MKQLDFTVRSNEQLNDQTHLLKVAPWGNEQLPEMFPGQFVQILVENAPHTFLRRPISINFIVPEKNEIWLLVEAVGEGTRKICKLRSGERLNLLLPLGNSFTIPSLPGNYLLVGGGVGTAPLLFLAKKLHESGYTADFLLGGASEKNILQRSDFKKYGTLYFTTEDGSLGEKGYVTHHPLLQDKKYDFIFTCGPKPMMEAVARYASERAIGCEVSLENLMACGFGACLCCVEKTKRGHICACTEGPVLDINELTWLD</sequence>
<keyword evidence="7" id="KW-0249">Electron transport</keyword>
<dbReference type="CDD" id="cd06218">
    <property type="entry name" value="DHOD_e_trans"/>
    <property type="match status" value="1"/>
</dbReference>
<feature type="binding site" evidence="12">
    <location>
        <position position="230"/>
    </location>
    <ligand>
        <name>[2Fe-2S] cluster</name>
        <dbReference type="ChEBI" id="CHEBI:190135"/>
    </ligand>
</feature>
<dbReference type="GO" id="GO:0006221">
    <property type="term" value="P:pyrimidine nucleotide biosynthetic process"/>
    <property type="evidence" value="ECO:0007669"/>
    <property type="project" value="InterPro"/>
</dbReference>
<feature type="binding site" evidence="11">
    <location>
        <begin position="78"/>
        <end position="79"/>
    </location>
    <ligand>
        <name>FAD</name>
        <dbReference type="ChEBI" id="CHEBI:57692"/>
    </ligand>
</feature>
<dbReference type="Gene3D" id="2.40.30.10">
    <property type="entry name" value="Translation factors"/>
    <property type="match status" value="1"/>
</dbReference>
<dbReference type="Pfam" id="PF10418">
    <property type="entry name" value="DHODB_Fe-S_bind"/>
    <property type="match status" value="1"/>
</dbReference>
<evidence type="ECO:0000313" key="14">
    <source>
        <dbReference type="EMBL" id="KUK78201.1"/>
    </source>
</evidence>
<dbReference type="PANTHER" id="PTHR43513:SF3">
    <property type="entry name" value="DIHYDROOROTATE DEHYDROGENASE B (NAD(+)), ELECTRON TRANSFER SUBUNIT-RELATED"/>
    <property type="match status" value="1"/>
</dbReference>
<keyword evidence="9 12" id="KW-0411">Iron-sulfur</keyword>
<dbReference type="AlphaFoldDB" id="A0A101HJX7"/>
<gene>
    <name evidence="14" type="ORF">XD92_0464</name>
</gene>
<comment type="cofactor">
    <cofactor evidence="10">
        <name>[2Fe-2S] cluster</name>
        <dbReference type="ChEBI" id="CHEBI:190135"/>
    </cofactor>
</comment>
<evidence type="ECO:0000256" key="3">
    <source>
        <dbReference type="ARBA" id="ARBA00022630"/>
    </source>
</evidence>
<keyword evidence="6 11" id="KW-0274">FAD</keyword>